<dbReference type="FunFam" id="3.40.50.720:FF:000109">
    <property type="entry name" value="Glycerol-3-phosphate dehydrogenase [NAD(+)]"/>
    <property type="match status" value="1"/>
</dbReference>
<evidence type="ECO:0000256" key="3">
    <source>
        <dbReference type="ARBA" id="ARBA00011009"/>
    </source>
</evidence>
<evidence type="ECO:0000256" key="2">
    <source>
        <dbReference type="ARBA" id="ARBA00008773"/>
    </source>
</evidence>
<sequence>MGGAEEAPLVAANGHANGAAVEEKLDELRRLLGKADGDPLRIVGVGAGAWGSVFCALLQDAYGHLRDKVQVRIWRRPGRAVDRATAEHLFEVINAREDVLRRLIRRCAYLKYVEARLGDRTVYADEILKDGFCLNMIDTPLCPLKVVTNLQEAVWDADIVINGLPSTETRDVFGEIWRYWKERITAPIIISLAKGIEASLDPLPRIITPTQMISKATGVPLENILYLGGPNIASEIYNKEYANARICGADKWRKPLAKFLRQPHFIVWDNSDLITHEVMGGLKNVYAIGAGMVAALTNESATSKSVYFALCTSEMIYITHLLEEEPEKLAGPLLADTYVTLLKGRNAWYGQKLATGELTLEMGDSIKGKGTIQGVSAVNAFYELLSQDSLSVMHPEANKSVAPVEMCPILKALYKILIKRELPPDSILQAIRDETIEHHSGEEKDEVNLRSLRLLLLLHNIGKMIAFWVSAFGLLLCSSLSGVEGIGVNYGMIADNLPSPDKVIALYRASNITDVRLFHPDTTVLGALRGSGIGVVLGTLNEDLARLASDTSFAASWVQSYVQPFAGAVRFRYINAGNEVIPGDDASSVLPAMKNLEAALRAAGLTVPVTTAVATSVLGSSYPPSQGEFSEAALPTVAPIVSYLSSSGTPLLVNVYPYFAYSADPSSVPLDYALLSPSASAAVTDGGVAYTNMFDAILDAVHAAVEKTGGQGLEVVVSETGWPSGGGGAGASVENAAAYNNNLVRHVGRGTPRRPGKAVETYIFAMFNENQKPEGVEQNFGLFQPDMSEVYHVDFSAASS</sequence>
<keyword evidence="9 13" id="KW-0326">Glycosidase</keyword>
<dbReference type="GO" id="GO:0051287">
    <property type="term" value="F:NAD binding"/>
    <property type="evidence" value="ECO:0007669"/>
    <property type="project" value="InterPro"/>
</dbReference>
<dbReference type="InterPro" id="IPR044965">
    <property type="entry name" value="Glyco_hydro_17_plant"/>
</dbReference>
<evidence type="ECO:0000313" key="16">
    <source>
        <dbReference type="EMBL" id="KAG8078210.1"/>
    </source>
</evidence>
<dbReference type="InterPro" id="IPR011128">
    <property type="entry name" value="G3P_DH_NAD-dep_N"/>
</dbReference>
<evidence type="ECO:0000256" key="1">
    <source>
        <dbReference type="ARBA" id="ARBA00004514"/>
    </source>
</evidence>
<dbReference type="InterPro" id="IPR000490">
    <property type="entry name" value="Glyco_hydro_17"/>
</dbReference>
<dbReference type="GO" id="GO:0005975">
    <property type="term" value="P:carbohydrate metabolic process"/>
    <property type="evidence" value="ECO:0007669"/>
    <property type="project" value="InterPro"/>
</dbReference>
<reference evidence="16" key="2">
    <citation type="submission" date="2021-02" db="EMBL/GenBank/DDBJ databases">
        <authorList>
            <person name="Kimball J.A."/>
            <person name="Haas M.W."/>
            <person name="Macchietto M."/>
            <person name="Kono T."/>
            <person name="Duquette J."/>
            <person name="Shao M."/>
        </authorList>
    </citation>
    <scope>NUCLEOTIDE SEQUENCE</scope>
    <source>
        <tissue evidence="16">Fresh leaf tissue</tissue>
    </source>
</reference>
<comment type="subcellular location">
    <subcellularLocation>
        <location evidence="1">Cytoplasm</location>
        <location evidence="1">Cytosol</location>
    </subcellularLocation>
</comment>
<feature type="domain" description="Glycerol-3-phosphate dehydrogenase NAD-dependent N-terminal" evidence="14">
    <location>
        <begin position="144"/>
        <end position="246"/>
    </location>
</feature>
<dbReference type="Pfam" id="PF07479">
    <property type="entry name" value="NAD_Gly3P_dh_C"/>
    <property type="match status" value="1"/>
</dbReference>
<dbReference type="Pfam" id="PF01210">
    <property type="entry name" value="NAD_Gly3P_dh_N"/>
    <property type="match status" value="1"/>
</dbReference>
<evidence type="ECO:0000256" key="8">
    <source>
        <dbReference type="ARBA" id="ARBA00023027"/>
    </source>
</evidence>
<protein>
    <recommendedName>
        <fullName evidence="4">glycerol-3-phosphate dehydrogenase (NAD(+))</fullName>
        <ecNumber evidence="4">1.1.1.8</ecNumber>
    </recommendedName>
</protein>
<evidence type="ECO:0000256" key="6">
    <source>
        <dbReference type="ARBA" id="ARBA00022801"/>
    </source>
</evidence>
<comment type="function">
    <text evidence="11">May be involved in cell redox homeostasis.</text>
</comment>
<dbReference type="Pfam" id="PF00332">
    <property type="entry name" value="Glyco_hydro_17"/>
    <property type="match status" value="1"/>
</dbReference>
<dbReference type="PANTHER" id="PTHR32227">
    <property type="entry name" value="GLUCAN ENDO-1,3-BETA-GLUCOSIDASE BG1-RELATED-RELATED"/>
    <property type="match status" value="1"/>
</dbReference>
<accession>A0A8J5VRL8</accession>
<keyword evidence="7" id="KW-0560">Oxidoreductase</keyword>
<dbReference type="GO" id="GO:0005829">
    <property type="term" value="C:cytosol"/>
    <property type="evidence" value="ECO:0007669"/>
    <property type="project" value="UniProtKB-SubCell"/>
</dbReference>
<feature type="domain" description="Glycerol-3-phosphate dehydrogenase NAD-dependent C-terminal" evidence="15">
    <location>
        <begin position="272"/>
        <end position="423"/>
    </location>
</feature>
<evidence type="ECO:0000259" key="14">
    <source>
        <dbReference type="Pfam" id="PF01210"/>
    </source>
</evidence>
<keyword evidence="8" id="KW-0520">NAD</keyword>
<evidence type="ECO:0000313" key="17">
    <source>
        <dbReference type="Proteomes" id="UP000729402"/>
    </source>
</evidence>
<evidence type="ECO:0000256" key="10">
    <source>
        <dbReference type="ARBA" id="ARBA00048683"/>
    </source>
</evidence>
<dbReference type="Proteomes" id="UP000729402">
    <property type="component" value="Unassembled WGS sequence"/>
</dbReference>
<evidence type="ECO:0000256" key="12">
    <source>
        <dbReference type="RuleBase" id="RU004335"/>
    </source>
</evidence>
<gene>
    <name evidence="16" type="ORF">GUJ93_ZPchr0007g4367</name>
</gene>
<dbReference type="FunFam" id="3.20.20.80:FF:000010">
    <property type="entry name" value="glucan endo-1,3-beta-glucosidase, basic"/>
    <property type="match status" value="1"/>
</dbReference>
<organism evidence="16 17">
    <name type="scientific">Zizania palustris</name>
    <name type="common">Northern wild rice</name>
    <dbReference type="NCBI Taxonomy" id="103762"/>
    <lineage>
        <taxon>Eukaryota</taxon>
        <taxon>Viridiplantae</taxon>
        <taxon>Streptophyta</taxon>
        <taxon>Embryophyta</taxon>
        <taxon>Tracheophyta</taxon>
        <taxon>Spermatophyta</taxon>
        <taxon>Magnoliopsida</taxon>
        <taxon>Liliopsida</taxon>
        <taxon>Poales</taxon>
        <taxon>Poaceae</taxon>
        <taxon>BOP clade</taxon>
        <taxon>Oryzoideae</taxon>
        <taxon>Oryzeae</taxon>
        <taxon>Zizaniinae</taxon>
        <taxon>Zizania</taxon>
    </lineage>
</organism>
<name>A0A8J5VRL8_ZIZPA</name>
<comment type="catalytic activity">
    <reaction evidence="10">
        <text>sn-glycerol 3-phosphate + NAD(+) = dihydroxyacetone phosphate + NADH + H(+)</text>
        <dbReference type="Rhea" id="RHEA:11092"/>
        <dbReference type="ChEBI" id="CHEBI:15378"/>
        <dbReference type="ChEBI" id="CHEBI:57540"/>
        <dbReference type="ChEBI" id="CHEBI:57597"/>
        <dbReference type="ChEBI" id="CHEBI:57642"/>
        <dbReference type="ChEBI" id="CHEBI:57945"/>
        <dbReference type="EC" id="1.1.1.8"/>
    </reaction>
</comment>
<keyword evidence="6 13" id="KW-0378">Hydrolase</keyword>
<dbReference type="GO" id="GO:0042973">
    <property type="term" value="F:glucan endo-1,3-beta-D-glucosidase activity"/>
    <property type="evidence" value="ECO:0007669"/>
    <property type="project" value="UniProtKB-ARBA"/>
</dbReference>
<evidence type="ECO:0000256" key="13">
    <source>
        <dbReference type="RuleBase" id="RU004336"/>
    </source>
</evidence>
<dbReference type="OrthoDB" id="10337763at2759"/>
<dbReference type="PROSITE" id="PS00587">
    <property type="entry name" value="GLYCOSYL_HYDROL_F17"/>
    <property type="match status" value="1"/>
</dbReference>
<dbReference type="InterPro" id="IPR006109">
    <property type="entry name" value="G3P_DH_NAD-dep_C"/>
</dbReference>
<comment type="caution">
    <text evidence="16">The sequence shown here is derived from an EMBL/GenBank/DDBJ whole genome shotgun (WGS) entry which is preliminary data.</text>
</comment>
<evidence type="ECO:0000256" key="5">
    <source>
        <dbReference type="ARBA" id="ARBA00022490"/>
    </source>
</evidence>
<reference evidence="16" key="1">
    <citation type="journal article" date="2021" name="bioRxiv">
        <title>Whole Genome Assembly and Annotation of Northern Wild Rice, Zizania palustris L., Supports a Whole Genome Duplication in the Zizania Genus.</title>
        <authorList>
            <person name="Haas M."/>
            <person name="Kono T."/>
            <person name="Macchietto M."/>
            <person name="Millas R."/>
            <person name="McGilp L."/>
            <person name="Shao M."/>
            <person name="Duquette J."/>
            <person name="Hirsch C.N."/>
            <person name="Kimball J."/>
        </authorList>
    </citation>
    <scope>NUCLEOTIDE SEQUENCE</scope>
    <source>
        <tissue evidence="16">Fresh leaf tissue</tissue>
    </source>
</reference>
<comment type="similarity">
    <text evidence="2 12">Belongs to the glycosyl hydrolase 17 family.</text>
</comment>
<dbReference type="FunFam" id="3.40.50.720:FF:000229">
    <property type="entry name" value="Glycerol-3-phosphate dehydrogenase [NAD(+)]"/>
    <property type="match status" value="1"/>
</dbReference>
<dbReference type="GO" id="GO:0141152">
    <property type="term" value="F:glycerol-3-phosphate dehydrogenase (NAD+) activity"/>
    <property type="evidence" value="ECO:0007669"/>
    <property type="project" value="UniProtKB-EC"/>
</dbReference>
<dbReference type="FunFam" id="1.10.1040.10:FF:000012">
    <property type="entry name" value="Glycerol-3-phosphate dehydrogenase [NAD(+)]"/>
    <property type="match status" value="1"/>
</dbReference>
<evidence type="ECO:0000256" key="4">
    <source>
        <dbReference type="ARBA" id="ARBA00013218"/>
    </source>
</evidence>
<keyword evidence="17" id="KW-1185">Reference proteome</keyword>
<proteinExistence type="inferred from homology"/>
<keyword evidence="5" id="KW-0963">Cytoplasm</keyword>
<dbReference type="EMBL" id="JAAALK010000282">
    <property type="protein sequence ID" value="KAG8078210.1"/>
    <property type="molecule type" value="Genomic_DNA"/>
</dbReference>
<evidence type="ECO:0000256" key="7">
    <source>
        <dbReference type="ARBA" id="ARBA00023002"/>
    </source>
</evidence>
<comment type="similarity">
    <text evidence="3">Belongs to the NAD-dependent glycerol-3-phosphate dehydrogenase family.</text>
</comment>
<dbReference type="AlphaFoldDB" id="A0A8J5VRL8"/>
<evidence type="ECO:0000256" key="9">
    <source>
        <dbReference type="ARBA" id="ARBA00023295"/>
    </source>
</evidence>
<dbReference type="EC" id="1.1.1.8" evidence="4"/>
<dbReference type="GO" id="GO:0046168">
    <property type="term" value="P:glycerol-3-phosphate catabolic process"/>
    <property type="evidence" value="ECO:0007669"/>
    <property type="project" value="InterPro"/>
</dbReference>
<evidence type="ECO:0000259" key="15">
    <source>
        <dbReference type="Pfam" id="PF07479"/>
    </source>
</evidence>
<evidence type="ECO:0000256" key="11">
    <source>
        <dbReference type="ARBA" id="ARBA00055926"/>
    </source>
</evidence>